<dbReference type="PROSITE" id="PS51664">
    <property type="entry name" value="YCAO"/>
    <property type="match status" value="1"/>
</dbReference>
<dbReference type="Gene3D" id="3.30.1330.230">
    <property type="match status" value="2"/>
</dbReference>
<dbReference type="EMBL" id="ATHI01000026">
    <property type="protein sequence ID" value="EPR32816.1"/>
    <property type="molecule type" value="Genomic_DNA"/>
</dbReference>
<name>S7T8C8_9BACT</name>
<dbReference type="OrthoDB" id="5380721at2"/>
<accession>S7T8C8</accession>
<evidence type="ECO:0000313" key="3">
    <source>
        <dbReference type="Proteomes" id="UP000014975"/>
    </source>
</evidence>
<dbReference type="InterPro" id="IPR003776">
    <property type="entry name" value="YcaO-like_dom"/>
</dbReference>
<protein>
    <submittedName>
        <fullName evidence="2">YcaO-domain protein</fullName>
    </submittedName>
</protein>
<feature type="domain" description="YcaO" evidence="1">
    <location>
        <begin position="248"/>
        <end position="562"/>
    </location>
</feature>
<gene>
    <name evidence="2" type="ORF">dsat_0257</name>
</gene>
<dbReference type="RefSeq" id="WP_020886951.1">
    <property type="nucleotide sequence ID" value="NZ_ATHI01000026.1"/>
</dbReference>
<organism evidence="2 3">
    <name type="scientific">Alkalidesulfovibrio alkalitolerans DSM 16529</name>
    <dbReference type="NCBI Taxonomy" id="1121439"/>
    <lineage>
        <taxon>Bacteria</taxon>
        <taxon>Pseudomonadati</taxon>
        <taxon>Thermodesulfobacteriota</taxon>
        <taxon>Desulfovibrionia</taxon>
        <taxon>Desulfovibrionales</taxon>
        <taxon>Desulfovibrionaceae</taxon>
        <taxon>Alkalidesulfovibrio</taxon>
    </lineage>
</organism>
<evidence type="ECO:0000313" key="2">
    <source>
        <dbReference type="EMBL" id="EPR32816.1"/>
    </source>
</evidence>
<dbReference type="eggNOG" id="COG1944">
    <property type="taxonomic scope" value="Bacteria"/>
</dbReference>
<dbReference type="PANTHER" id="PTHR37809:SF1">
    <property type="entry name" value="RIBOSOMAL PROTEIN S12 METHYLTHIOTRANSFERASE ACCESSORY FACTOR YCAO"/>
    <property type="match status" value="1"/>
</dbReference>
<comment type="caution">
    <text evidence="2">The sequence shown here is derived from an EMBL/GenBank/DDBJ whole genome shotgun (WGS) entry which is preliminary data.</text>
</comment>
<reference evidence="2 3" key="1">
    <citation type="journal article" date="2013" name="Genome Announc.">
        <title>Draft genome sequences for three mercury-methylating, sulfate-reducing bacteria.</title>
        <authorList>
            <person name="Brown S.D."/>
            <person name="Hurt R.A.Jr."/>
            <person name="Gilmour C.C."/>
            <person name="Elias D.A."/>
        </authorList>
    </citation>
    <scope>NUCLEOTIDE SEQUENCE [LARGE SCALE GENOMIC DNA]</scope>
    <source>
        <strain evidence="2 3">DSM 16529</strain>
    </source>
</reference>
<dbReference type="Pfam" id="PF02624">
    <property type="entry name" value="YcaO"/>
    <property type="match status" value="1"/>
</dbReference>
<sequence>MRYRLKRESTAAGVGFFSAVPGGVTNPGQAIAYVKKHPDDEFMRRFLLKMLGHVGPEEFYGLCERAVREDPPEFQALLYEACLMHPDYAQFRPLFESVDLAALARLTPLPLIAASLLPDRDDHRCWLRLVEDNVTSHEPFPRAIAADLPQVVDDEALARALSPAATVAQVFAERYGAGLPQAASLPSAEEVHRMALERLTRLDVYADVEQRHTASLSPIALMRRWNMDVHVQNGRLDYHMEGVQISYGKGLSLDVARASLNMEIAERVSSYASFGADGVLGRTRPYPLEIGGREELAAEGLETLDLSAMSPDAPYAGQMLYWMQGQAPDGRAVYVPPQLVFLFCNLDEPTLYASLDSTGLASGVTMPQARAAALCEVLERDAESLGLYDPARCFRLTARDPALAKLLADHEAQGAHVVFQDIATEFGVPCYKAFVVLEDGSVTRGTACSLNGQKAALSALLETMHPYPGGPATKPWPEGLPEIAWEDLPNYATGHPDHDLALLEETLARSGYEPIYVDLTRADLEIPVAKCFVPGLELAPDFSSARRVSPRLMSRIKGLVGI</sequence>
<dbReference type="PATRIC" id="fig|1121439.3.peg.1605"/>
<dbReference type="AlphaFoldDB" id="S7T8C8"/>
<dbReference type="STRING" id="1121439.dsat_0257"/>
<proteinExistence type="predicted"/>
<keyword evidence="3" id="KW-1185">Reference proteome</keyword>
<dbReference type="Proteomes" id="UP000014975">
    <property type="component" value="Unassembled WGS sequence"/>
</dbReference>
<dbReference type="PANTHER" id="PTHR37809">
    <property type="entry name" value="RIBOSOMAL PROTEIN S12 METHYLTHIOTRANSFERASE ACCESSORY FACTOR YCAO"/>
    <property type="match status" value="1"/>
</dbReference>
<evidence type="ECO:0000259" key="1">
    <source>
        <dbReference type="PROSITE" id="PS51664"/>
    </source>
</evidence>